<dbReference type="OrthoDB" id="1118190at2"/>
<accession>I7A171</accession>
<gene>
    <name evidence="2" type="ordered locus">MROS_1709</name>
</gene>
<keyword evidence="2" id="KW-0067">ATP-binding</keyword>
<dbReference type="GO" id="GO:0004386">
    <property type="term" value="F:helicase activity"/>
    <property type="evidence" value="ECO:0007669"/>
    <property type="project" value="UniProtKB-KW"/>
</dbReference>
<keyword evidence="2" id="KW-0547">Nucleotide-binding</keyword>
<dbReference type="STRING" id="1191523.MROS_1709"/>
<keyword evidence="1" id="KW-0732">Signal</keyword>
<dbReference type="PATRIC" id="fig|1191523.3.peg.1811"/>
<name>I7A171_MELRP</name>
<keyword evidence="3" id="KW-1185">Reference proteome</keyword>
<dbReference type="Proteomes" id="UP000009011">
    <property type="component" value="Chromosome"/>
</dbReference>
<dbReference type="AlphaFoldDB" id="I7A171"/>
<sequence>MKSYKLLLIAFLLVVAIGCGKNEQSEQKPNKSKEFAHTVKVEDVIQVSSYTYLNVDENGNKYWIAVPKAEFNKGEILYFNNYMEMNNFKSSELDKVFDTIFFVDYVEKQLGAGTLTKPQKPKIDKLDVKIEPVPGGITIAELYSKPDAFKNKTVKIRGKVIKVNSGIMGKNWIHIQDGTNKDGNYDLTITTNENVNPGEVVTFEGRISLDKDFGYGYSYKVLMEEAKTHKTL</sequence>
<dbReference type="RefSeq" id="WP_014856377.1">
    <property type="nucleotide sequence ID" value="NC_018178.1"/>
</dbReference>
<feature type="chain" id="PRO_5003707568" evidence="1">
    <location>
        <begin position="22"/>
        <end position="232"/>
    </location>
</feature>
<evidence type="ECO:0000313" key="2">
    <source>
        <dbReference type="EMBL" id="AFN74943.1"/>
    </source>
</evidence>
<organism evidence="2 3">
    <name type="scientific">Melioribacter roseus (strain DSM 23840 / JCM 17771 / VKM B-2668 / P3M-2)</name>
    <dbReference type="NCBI Taxonomy" id="1191523"/>
    <lineage>
        <taxon>Bacteria</taxon>
        <taxon>Pseudomonadati</taxon>
        <taxon>Ignavibacteriota</taxon>
        <taxon>Ignavibacteria</taxon>
        <taxon>Ignavibacteriales</taxon>
        <taxon>Melioribacteraceae</taxon>
        <taxon>Melioribacter</taxon>
    </lineage>
</organism>
<dbReference type="HOGENOM" id="CLU_089932_0_0_10"/>
<evidence type="ECO:0000313" key="3">
    <source>
        <dbReference type="Proteomes" id="UP000009011"/>
    </source>
</evidence>
<reference evidence="2 3" key="1">
    <citation type="journal article" date="2013" name="PLoS ONE">
        <title>Genomic analysis of Melioribacter roseus, facultatively anaerobic organotrophic bacterium representing a novel deep lineage within Bacteriodetes/Chlorobi group.</title>
        <authorList>
            <person name="Kadnikov V.V."/>
            <person name="Mardanov A.V."/>
            <person name="Podosokorskaya O.A."/>
            <person name="Gavrilov S.N."/>
            <person name="Kublanov I.V."/>
            <person name="Beletsky A.V."/>
            <person name="Bonch-Osmolovskaya E.A."/>
            <person name="Ravin N.V."/>
        </authorList>
    </citation>
    <scope>NUCLEOTIDE SEQUENCE [LARGE SCALE GENOMIC DNA]</scope>
    <source>
        <strain evidence="3">JCM 17771 / P3M-2</strain>
    </source>
</reference>
<dbReference type="PROSITE" id="PS51257">
    <property type="entry name" value="PROKAR_LIPOPROTEIN"/>
    <property type="match status" value="1"/>
</dbReference>
<keyword evidence="2" id="KW-0347">Helicase</keyword>
<evidence type="ECO:0000256" key="1">
    <source>
        <dbReference type="SAM" id="SignalP"/>
    </source>
</evidence>
<feature type="signal peptide" evidence="1">
    <location>
        <begin position="1"/>
        <end position="21"/>
    </location>
</feature>
<dbReference type="EMBL" id="CP003557">
    <property type="protein sequence ID" value="AFN74943.1"/>
    <property type="molecule type" value="Genomic_DNA"/>
</dbReference>
<protein>
    <submittedName>
        <fullName evidence="2">Nucleic acid binding, OB-fold, tRNA/helicase-type</fullName>
    </submittedName>
</protein>
<dbReference type="KEGG" id="mro:MROS_1709"/>
<keyword evidence="2" id="KW-0378">Hydrolase</keyword>
<dbReference type="eggNOG" id="ENOG502ZCF6">
    <property type="taxonomic scope" value="Bacteria"/>
</dbReference>
<proteinExistence type="predicted"/>